<accession>A0A412J2Q0</accession>
<evidence type="ECO:0000313" key="5">
    <source>
        <dbReference type="Proteomes" id="UP000285274"/>
    </source>
</evidence>
<dbReference type="Proteomes" id="UP000285288">
    <property type="component" value="Unassembled WGS sequence"/>
</dbReference>
<organism evidence="1 5">
    <name type="scientific">Holdemanella biformis</name>
    <dbReference type="NCBI Taxonomy" id="1735"/>
    <lineage>
        <taxon>Bacteria</taxon>
        <taxon>Bacillati</taxon>
        <taxon>Bacillota</taxon>
        <taxon>Erysipelotrichia</taxon>
        <taxon>Erysipelotrichales</taxon>
        <taxon>Erysipelotrichaceae</taxon>
        <taxon>Holdemanella</taxon>
    </lineage>
</organism>
<dbReference type="RefSeq" id="WP_118011343.1">
    <property type="nucleotide sequence ID" value="NZ_CAUHCP010000007.1"/>
</dbReference>
<evidence type="ECO:0000313" key="1">
    <source>
        <dbReference type="EMBL" id="RGS46602.1"/>
    </source>
</evidence>
<proteinExistence type="predicted"/>
<evidence type="ECO:0000313" key="4">
    <source>
        <dbReference type="Proteomes" id="UP000284651"/>
    </source>
</evidence>
<dbReference type="Pfam" id="PF11687">
    <property type="entry name" value="DUF3284"/>
    <property type="match status" value="1"/>
</dbReference>
<dbReference type="EMBL" id="QSGD01000020">
    <property type="protein sequence ID" value="RHB05935.1"/>
    <property type="molecule type" value="Genomic_DNA"/>
</dbReference>
<dbReference type="InterPro" id="IPR021701">
    <property type="entry name" value="DUF3284"/>
</dbReference>
<gene>
    <name evidence="3" type="ORF">DW907_06255</name>
    <name evidence="2" type="ORF">DWV56_06670</name>
    <name evidence="1" type="ORF">DWX92_05955</name>
</gene>
<evidence type="ECO:0000313" key="3">
    <source>
        <dbReference type="EMBL" id="RHB05935.1"/>
    </source>
</evidence>
<comment type="caution">
    <text evidence="1">The sequence shown here is derived from an EMBL/GenBank/DDBJ whole genome shotgun (WGS) entry which is preliminary data.</text>
</comment>
<evidence type="ECO:0000313" key="2">
    <source>
        <dbReference type="EMBL" id="RGW75007.1"/>
    </source>
</evidence>
<sequence length="169" mass="20120">MKLIRTFEITADEFYDYLEAQLLEEISKTTKKNVKKSVIKSGYSYENKDARSKIVIDQYIRGQIYQSTVKSATSFVRVCYETQETKEGLKISFEQFMSGEEKLPQKNVLYRTLHNWITFGRMSHVLYDMRDDIIKIRNGEKLQKSSIQPETHKRLKKFLTKKFEEQDHQ</sequence>
<reference evidence="4 5" key="1">
    <citation type="submission" date="2018-08" db="EMBL/GenBank/DDBJ databases">
        <title>A genome reference for cultivated species of the human gut microbiota.</title>
        <authorList>
            <person name="Zou Y."/>
            <person name="Xue W."/>
            <person name="Luo G."/>
        </authorList>
    </citation>
    <scope>NUCLEOTIDE SEQUENCE [LARGE SCALE GENOMIC DNA]</scope>
    <source>
        <strain evidence="2 4">AF10-31</strain>
        <strain evidence="1 5">AF22-10AC</strain>
        <strain evidence="3 6">AM42-13AC</strain>
    </source>
</reference>
<dbReference type="AlphaFoldDB" id="A0A412J2Q0"/>
<dbReference type="Proteomes" id="UP000284651">
    <property type="component" value="Unassembled WGS sequence"/>
</dbReference>
<name>A0A412J2Q0_9FIRM</name>
<evidence type="ECO:0000313" key="6">
    <source>
        <dbReference type="Proteomes" id="UP000285288"/>
    </source>
</evidence>
<protein>
    <submittedName>
        <fullName evidence="1">DUF3284 domain-containing protein</fullName>
    </submittedName>
</protein>
<dbReference type="EMBL" id="QSAT01000018">
    <property type="protein sequence ID" value="RGW75007.1"/>
    <property type="molecule type" value="Genomic_DNA"/>
</dbReference>
<dbReference type="Proteomes" id="UP000285274">
    <property type="component" value="Unassembled WGS sequence"/>
</dbReference>
<dbReference type="EMBL" id="QRVM01000021">
    <property type="protein sequence ID" value="RGS46602.1"/>
    <property type="molecule type" value="Genomic_DNA"/>
</dbReference>